<reference evidence="1" key="1">
    <citation type="submission" date="2023-03" db="EMBL/GenBank/DDBJ databases">
        <authorList>
            <person name="Shen W."/>
            <person name="Cai J."/>
        </authorList>
    </citation>
    <scope>NUCLEOTIDE SEQUENCE</scope>
    <source>
        <strain evidence="1">P55-2</strain>
    </source>
</reference>
<sequence length="136" mass="16245">MKIIKITNKNDYIQILNFLEKNTKYIELLQLIDDNESNFIIEKYNQLLITKKNVFNWNDSGAKGVVYKFDIKFSDKEKIFNDLRKINSFFYNTWDNKLGETVETTEFGYMNIAFFDSKGKLLFYTITHEGIAWIQH</sequence>
<comment type="caution">
    <text evidence="1">The sequence shown here is derived from an EMBL/GenBank/DDBJ whole genome shotgun (WGS) entry which is preliminary data.</text>
</comment>
<dbReference type="GeneID" id="67042561"/>
<dbReference type="EMBL" id="JARPYT010000020">
    <property type="protein sequence ID" value="MDT2638162.1"/>
    <property type="molecule type" value="Genomic_DNA"/>
</dbReference>
<protein>
    <submittedName>
        <fullName evidence="1">Uncharacterized protein</fullName>
    </submittedName>
</protein>
<dbReference type="Proteomes" id="UP001245561">
    <property type="component" value="Unassembled WGS sequence"/>
</dbReference>
<dbReference type="AlphaFoldDB" id="A0AAW8TNE0"/>
<gene>
    <name evidence="1" type="ORF">P7D36_11740</name>
</gene>
<proteinExistence type="predicted"/>
<accession>A0AAW8TNE0</accession>
<name>A0AAW8TNE0_9ENTE</name>
<evidence type="ECO:0000313" key="2">
    <source>
        <dbReference type="Proteomes" id="UP001245561"/>
    </source>
</evidence>
<dbReference type="RefSeq" id="WP_125395807.1">
    <property type="nucleotide sequence ID" value="NZ_JARPYT010000020.1"/>
</dbReference>
<organism evidence="1 2">
    <name type="scientific">Enterococcus dongliensis</name>
    <dbReference type="NCBI Taxonomy" id="2559925"/>
    <lineage>
        <taxon>Bacteria</taxon>
        <taxon>Bacillati</taxon>
        <taxon>Bacillota</taxon>
        <taxon>Bacilli</taxon>
        <taxon>Lactobacillales</taxon>
        <taxon>Enterococcaceae</taxon>
        <taxon>Enterococcus</taxon>
    </lineage>
</organism>
<evidence type="ECO:0000313" key="1">
    <source>
        <dbReference type="EMBL" id="MDT2638162.1"/>
    </source>
</evidence>